<dbReference type="EMBL" id="JACIID010000004">
    <property type="protein sequence ID" value="MBB4535687.1"/>
    <property type="molecule type" value="Genomic_DNA"/>
</dbReference>
<name>A0A7W6V995_RHIET</name>
<evidence type="ECO:0000313" key="4">
    <source>
        <dbReference type="Proteomes" id="UP000557344"/>
    </source>
</evidence>
<dbReference type="InterPro" id="IPR035093">
    <property type="entry name" value="RelE/ParE_toxin_dom_sf"/>
</dbReference>
<evidence type="ECO:0000313" key="2">
    <source>
        <dbReference type="EMBL" id="MBB4535687.1"/>
    </source>
</evidence>
<accession>A0A7W6V995</accession>
<dbReference type="EMBL" id="JACIHU010000004">
    <property type="protein sequence ID" value="MBB4479988.1"/>
    <property type="molecule type" value="Genomic_DNA"/>
</dbReference>
<sequence length="69" mass="7803">MRVITFIEALATFPERGTVREGRIPGLRIIGYRRSVSVAFSVRGDDVIILGVFARGRNITEEILAERER</sequence>
<evidence type="ECO:0000313" key="1">
    <source>
        <dbReference type="EMBL" id="MBB4479988.1"/>
    </source>
</evidence>
<reference evidence="3 4" key="1">
    <citation type="submission" date="2020-08" db="EMBL/GenBank/DDBJ databases">
        <title>Genomic Encyclopedia of Type Strains, Phase IV (KMG-V): Genome sequencing to study the core and pangenomes of soil and plant-associated prokaryotes.</title>
        <authorList>
            <person name="Whitman W."/>
        </authorList>
    </citation>
    <scope>NUCLEOTIDE SEQUENCE [LARGE SCALE GENOMIC DNA]</scope>
    <source>
        <strain evidence="1 4">SEMIA 471</strain>
        <strain evidence="2 3">SEMIA 489</strain>
    </source>
</reference>
<dbReference type="Proteomes" id="UP000523431">
    <property type="component" value="Unassembled WGS sequence"/>
</dbReference>
<protein>
    <submittedName>
        <fullName evidence="1">Plasmid stabilization system protein ParE</fullName>
    </submittedName>
</protein>
<gene>
    <name evidence="1" type="ORF">GGE46_002569</name>
    <name evidence="2" type="ORF">GGE57_002436</name>
</gene>
<dbReference type="AlphaFoldDB" id="A0A7W6V995"/>
<evidence type="ECO:0000313" key="3">
    <source>
        <dbReference type="Proteomes" id="UP000523431"/>
    </source>
</evidence>
<dbReference type="Proteomes" id="UP000557344">
    <property type="component" value="Unassembled WGS sequence"/>
</dbReference>
<comment type="caution">
    <text evidence="1">The sequence shown here is derived from an EMBL/GenBank/DDBJ whole genome shotgun (WGS) entry which is preliminary data.</text>
</comment>
<dbReference type="Gene3D" id="3.30.2310.20">
    <property type="entry name" value="RelE-like"/>
    <property type="match status" value="1"/>
</dbReference>
<organism evidence="1 4">
    <name type="scientific">Rhizobium etli</name>
    <dbReference type="NCBI Taxonomy" id="29449"/>
    <lineage>
        <taxon>Bacteria</taxon>
        <taxon>Pseudomonadati</taxon>
        <taxon>Pseudomonadota</taxon>
        <taxon>Alphaproteobacteria</taxon>
        <taxon>Hyphomicrobiales</taxon>
        <taxon>Rhizobiaceae</taxon>
        <taxon>Rhizobium/Agrobacterium group</taxon>
        <taxon>Rhizobium</taxon>
    </lineage>
</organism>
<proteinExistence type="predicted"/>